<protein>
    <submittedName>
        <fullName evidence="2">Uncharacterized protein</fullName>
    </submittedName>
</protein>
<name>A0A314YR91_PRUYE</name>
<comment type="caution">
    <text evidence="2">The sequence shown here is derived from an EMBL/GenBank/DDBJ whole genome shotgun (WGS) entry which is preliminary data.</text>
</comment>
<evidence type="ECO:0000256" key="1">
    <source>
        <dbReference type="SAM" id="SignalP"/>
    </source>
</evidence>
<sequence>MGFGLVSIVSMVGIRALYLVSPSRHPPVGSLSVTLVPVGGFLSDKTQDVVFLTETRMIAVQMGDLVRRLGVGGVLYVPRKDSLVVSVFFGRLVYKLCCSHPLPDIFMLRLPFLIPLLHELLGSMVILTLFDEFLLGSFFAV</sequence>
<dbReference type="EMBL" id="PJQY01000853">
    <property type="protein sequence ID" value="PQQ07481.1"/>
    <property type="molecule type" value="Genomic_DNA"/>
</dbReference>
<feature type="chain" id="PRO_5016304016" evidence="1">
    <location>
        <begin position="17"/>
        <end position="141"/>
    </location>
</feature>
<dbReference type="AlphaFoldDB" id="A0A314YR91"/>
<gene>
    <name evidence="2" type="ORF">Pyn_10338</name>
</gene>
<evidence type="ECO:0000313" key="3">
    <source>
        <dbReference type="Proteomes" id="UP000250321"/>
    </source>
</evidence>
<dbReference type="Proteomes" id="UP000250321">
    <property type="component" value="Unassembled WGS sequence"/>
</dbReference>
<reference evidence="2 3" key="1">
    <citation type="submission" date="2018-02" db="EMBL/GenBank/DDBJ databases">
        <title>Draft genome of wild Prunus yedoensis var. nudiflora.</title>
        <authorList>
            <person name="Baek S."/>
            <person name="Kim J.-H."/>
            <person name="Choi K."/>
            <person name="Kim G.-B."/>
            <person name="Cho A."/>
            <person name="Jang H."/>
            <person name="Shin C.-H."/>
            <person name="Yu H.-J."/>
            <person name="Mun J.-H."/>
        </authorList>
    </citation>
    <scope>NUCLEOTIDE SEQUENCE [LARGE SCALE GENOMIC DNA]</scope>
    <source>
        <strain evidence="3">cv. Jeju island</strain>
        <tissue evidence="2">Leaf</tissue>
    </source>
</reference>
<keyword evidence="3" id="KW-1185">Reference proteome</keyword>
<evidence type="ECO:0000313" key="2">
    <source>
        <dbReference type="EMBL" id="PQQ07481.1"/>
    </source>
</evidence>
<proteinExistence type="predicted"/>
<accession>A0A314YR91</accession>
<feature type="signal peptide" evidence="1">
    <location>
        <begin position="1"/>
        <end position="16"/>
    </location>
</feature>
<keyword evidence="1" id="KW-0732">Signal</keyword>
<organism evidence="2 3">
    <name type="scientific">Prunus yedoensis var. nudiflora</name>
    <dbReference type="NCBI Taxonomy" id="2094558"/>
    <lineage>
        <taxon>Eukaryota</taxon>
        <taxon>Viridiplantae</taxon>
        <taxon>Streptophyta</taxon>
        <taxon>Embryophyta</taxon>
        <taxon>Tracheophyta</taxon>
        <taxon>Spermatophyta</taxon>
        <taxon>Magnoliopsida</taxon>
        <taxon>eudicotyledons</taxon>
        <taxon>Gunneridae</taxon>
        <taxon>Pentapetalae</taxon>
        <taxon>rosids</taxon>
        <taxon>fabids</taxon>
        <taxon>Rosales</taxon>
        <taxon>Rosaceae</taxon>
        <taxon>Amygdaloideae</taxon>
        <taxon>Amygdaleae</taxon>
        <taxon>Prunus</taxon>
    </lineage>
</organism>